<feature type="compositionally biased region" description="Low complexity" evidence="5">
    <location>
        <begin position="18"/>
        <end position="27"/>
    </location>
</feature>
<keyword evidence="2 4" id="KW-0547">Nucleotide-binding</keyword>
<dbReference type="PROSITE" id="PS50011">
    <property type="entry name" value="PROTEIN_KINASE_DOM"/>
    <property type="match status" value="1"/>
</dbReference>
<evidence type="ECO:0000256" key="3">
    <source>
        <dbReference type="ARBA" id="ARBA00022840"/>
    </source>
</evidence>
<feature type="binding site" evidence="4">
    <location>
        <position position="189"/>
    </location>
    <ligand>
        <name>ATP</name>
        <dbReference type="ChEBI" id="CHEBI:30616"/>
    </ligand>
</feature>
<dbReference type="InterPro" id="IPR000253">
    <property type="entry name" value="FHA_dom"/>
</dbReference>
<dbReference type="FunFam" id="1.10.510.10:FF:000571">
    <property type="entry name" value="Maternal embryonic leucine zipper kinase"/>
    <property type="match status" value="1"/>
</dbReference>
<feature type="region of interest" description="Disordered" evidence="5">
    <location>
        <begin position="1"/>
        <end position="27"/>
    </location>
</feature>
<evidence type="ECO:0000259" key="6">
    <source>
        <dbReference type="PROSITE" id="PS50006"/>
    </source>
</evidence>
<dbReference type="InterPro" id="IPR008984">
    <property type="entry name" value="SMAD_FHA_dom_sf"/>
</dbReference>
<sequence>MGEGLSQTQLDPQAQAFGDSQSQGDGASQSLTVEYRASLVSTKGGPTAFFSDAKRPFETITVGSGTDCTVVVDGDKRFSRCHFCVTLRHGHYFIMDKSSNGTYLNERRLQRNVEWNLSDGDIISLVVNPRKESHEHRITAQWKFKMPDEDPVESRFHHNYKLGQRLGRGTFSEVYSATRCKDGLWVAVKISERSIFENWRNSQNSTLEVDAEIDMVGSVEHPNCVKLLDHYVGNKRIFLVFEMCGGGDLLDYIVSGGAIPEQECKVYFRMIVEGLRYLHSRKIVHRDLKPENILLSDKGPQKIIKITDFGLARKINSTVGGAQTFCGTPSYFAPELIALNSPNVGVAADLQAETGNRYGLAVDIWSLGVVLYIMLSAAPPFGEDSLSVLTRPVTFTEDAWFNVSDTAKDLIRQLMRVNPSERLTVEGILQHPWMRQGQNASSSSSFGMVQQQHGRMLMESSGGSGRGGIQQQQQQGQMVMGQGGGFKDSKHGPAQQNFGHGSDRGSSGFGGGKENMGGMGMAMRCGTGTSGGEFGSQDSGVMGWVGTGAGGGSGRGEMEDSFCNSFGVPRVSAGGDVDMMDA</sequence>
<dbReference type="SUPFAM" id="SSF56112">
    <property type="entry name" value="Protein kinase-like (PK-like)"/>
    <property type="match status" value="1"/>
</dbReference>
<feature type="compositionally biased region" description="Polar residues" evidence="5">
    <location>
        <begin position="1"/>
        <end position="12"/>
    </location>
</feature>
<dbReference type="CDD" id="cd05117">
    <property type="entry name" value="STKc_CAMK"/>
    <property type="match status" value="1"/>
</dbReference>
<name>A0A0G4GF60_9ALVE</name>
<dbReference type="InterPro" id="IPR008271">
    <property type="entry name" value="Ser/Thr_kinase_AS"/>
</dbReference>
<evidence type="ECO:0000256" key="1">
    <source>
        <dbReference type="ARBA" id="ARBA00011245"/>
    </source>
</evidence>
<dbReference type="Pfam" id="PF00069">
    <property type="entry name" value="Pkinase"/>
    <property type="match status" value="1"/>
</dbReference>
<dbReference type="InterPro" id="IPR011009">
    <property type="entry name" value="Kinase-like_dom_sf"/>
</dbReference>
<dbReference type="PROSITE" id="PS50006">
    <property type="entry name" value="FHA_DOMAIN"/>
    <property type="match status" value="1"/>
</dbReference>
<protein>
    <submittedName>
        <fullName evidence="8">Uncharacterized protein</fullName>
    </submittedName>
</protein>
<feature type="domain" description="FHA" evidence="6">
    <location>
        <begin position="60"/>
        <end position="109"/>
    </location>
</feature>
<dbReference type="SMART" id="SM00220">
    <property type="entry name" value="S_TKc"/>
    <property type="match status" value="1"/>
</dbReference>
<comment type="subunit">
    <text evidence="1">Monomer.</text>
</comment>
<feature type="region of interest" description="Disordered" evidence="5">
    <location>
        <begin position="492"/>
        <end position="513"/>
    </location>
</feature>
<feature type="domain" description="Protein kinase" evidence="7">
    <location>
        <begin position="160"/>
        <end position="434"/>
    </location>
</feature>
<accession>A0A0G4GF60</accession>
<dbReference type="AlphaFoldDB" id="A0A0G4GF60"/>
<evidence type="ECO:0000256" key="5">
    <source>
        <dbReference type="SAM" id="MobiDB-lite"/>
    </source>
</evidence>
<proteinExistence type="predicted"/>
<dbReference type="PROSITE" id="PS00108">
    <property type="entry name" value="PROTEIN_KINASE_ST"/>
    <property type="match status" value="1"/>
</dbReference>
<dbReference type="PhylomeDB" id="A0A0G4GF60"/>
<dbReference type="GO" id="GO:0005524">
    <property type="term" value="F:ATP binding"/>
    <property type="evidence" value="ECO:0007669"/>
    <property type="project" value="UniProtKB-UniRule"/>
</dbReference>
<dbReference type="Gene3D" id="2.60.200.20">
    <property type="match status" value="1"/>
</dbReference>
<dbReference type="PANTHER" id="PTHR24347">
    <property type="entry name" value="SERINE/THREONINE-PROTEIN KINASE"/>
    <property type="match status" value="1"/>
</dbReference>
<evidence type="ECO:0000256" key="2">
    <source>
        <dbReference type="ARBA" id="ARBA00022741"/>
    </source>
</evidence>
<dbReference type="GO" id="GO:0004672">
    <property type="term" value="F:protein kinase activity"/>
    <property type="evidence" value="ECO:0007669"/>
    <property type="project" value="InterPro"/>
</dbReference>
<dbReference type="InterPro" id="IPR000719">
    <property type="entry name" value="Prot_kinase_dom"/>
</dbReference>
<gene>
    <name evidence="8" type="ORF">Cvel_21610</name>
</gene>
<dbReference type="EMBL" id="CDMZ01001150">
    <property type="protein sequence ID" value="CEM28156.1"/>
    <property type="molecule type" value="Genomic_DNA"/>
</dbReference>
<keyword evidence="3 4" id="KW-0067">ATP-binding</keyword>
<reference evidence="8" key="1">
    <citation type="submission" date="2014-11" db="EMBL/GenBank/DDBJ databases">
        <authorList>
            <person name="Otto D Thomas"/>
            <person name="Naeem Raeece"/>
        </authorList>
    </citation>
    <scope>NUCLEOTIDE SEQUENCE</scope>
</reference>
<dbReference type="Gene3D" id="1.10.510.10">
    <property type="entry name" value="Transferase(Phosphotransferase) domain 1"/>
    <property type="match status" value="1"/>
</dbReference>
<evidence type="ECO:0000313" key="8">
    <source>
        <dbReference type="EMBL" id="CEM28156.1"/>
    </source>
</evidence>
<dbReference type="SMART" id="SM00240">
    <property type="entry name" value="FHA"/>
    <property type="match status" value="1"/>
</dbReference>
<dbReference type="VEuPathDB" id="CryptoDB:Cvel_21610"/>
<dbReference type="CDD" id="cd00060">
    <property type="entry name" value="FHA"/>
    <property type="match status" value="1"/>
</dbReference>
<dbReference type="SUPFAM" id="SSF49879">
    <property type="entry name" value="SMAD/FHA domain"/>
    <property type="match status" value="1"/>
</dbReference>
<organism evidence="8">
    <name type="scientific">Chromera velia CCMP2878</name>
    <dbReference type="NCBI Taxonomy" id="1169474"/>
    <lineage>
        <taxon>Eukaryota</taxon>
        <taxon>Sar</taxon>
        <taxon>Alveolata</taxon>
        <taxon>Colpodellida</taxon>
        <taxon>Chromeraceae</taxon>
        <taxon>Chromera</taxon>
    </lineage>
</organism>
<evidence type="ECO:0000259" key="7">
    <source>
        <dbReference type="PROSITE" id="PS50011"/>
    </source>
</evidence>
<dbReference type="PROSITE" id="PS00107">
    <property type="entry name" value="PROTEIN_KINASE_ATP"/>
    <property type="match status" value="1"/>
</dbReference>
<dbReference type="InterPro" id="IPR017441">
    <property type="entry name" value="Protein_kinase_ATP_BS"/>
</dbReference>
<dbReference type="Pfam" id="PF00498">
    <property type="entry name" value="FHA"/>
    <property type="match status" value="1"/>
</dbReference>
<evidence type="ECO:0000256" key="4">
    <source>
        <dbReference type="PROSITE-ProRule" id="PRU10141"/>
    </source>
</evidence>